<proteinExistence type="predicted"/>
<dbReference type="EMBL" id="CP081864">
    <property type="protein sequence ID" value="QZN94068.1"/>
    <property type="molecule type" value="Genomic_DNA"/>
</dbReference>
<dbReference type="RefSeq" id="WP_222157196.1">
    <property type="nucleotide sequence ID" value="NZ_CP081864.1"/>
</dbReference>
<protein>
    <submittedName>
        <fullName evidence="1">Uncharacterized protein</fullName>
    </submittedName>
</protein>
<keyword evidence="2" id="KW-1185">Reference proteome</keyword>
<organism evidence="1 2">
    <name type="scientific">Symbiopectobacterium purcellii</name>
    <dbReference type="NCBI Taxonomy" id="2871826"/>
    <lineage>
        <taxon>Bacteria</taxon>
        <taxon>Pseudomonadati</taxon>
        <taxon>Pseudomonadota</taxon>
        <taxon>Gammaproteobacteria</taxon>
        <taxon>Enterobacterales</taxon>
        <taxon>Enterobacteriaceae</taxon>
    </lineage>
</organism>
<evidence type="ECO:0000313" key="1">
    <source>
        <dbReference type="EMBL" id="QZN94068.1"/>
    </source>
</evidence>
<sequence>MNSLPLQYTRLQENSLVSTAVNNCHSISFPTMVTSLNKINNSSLNLYGRSVVERSGFFAPAPSTTTTTTRKPVATTRCYSMHLRAISCGDAASHCQSNSNRSASVSRFAQDLQRVAPQTIISQRLQKETAVSHIEESTAIFRTKIRTVKRTARFVKNLSSAIMMLSRAGIDIPNGMSPHTIYCKYMSEKRKAEQQGHQFNQADFQLRINNEARERIPGLIKKYYSSAATAVNLFSALHSRSTQKAILQFINPSTQN</sequence>
<name>A0ABX9AGX9_9ENTR</name>
<accession>A0ABX9AGX9</accession>
<evidence type="ECO:0000313" key="2">
    <source>
        <dbReference type="Proteomes" id="UP000825886"/>
    </source>
</evidence>
<reference evidence="1 2" key="1">
    <citation type="submission" date="2021-08" db="EMBL/GenBank/DDBJ databases">
        <title>Culture and genomic analysis of Symbiopectobacterium purcellii sp. nov. gen. nov., isolated from the leafhopper Empoasca decipiens.</title>
        <authorList>
            <person name="Nadal-Jimenez P."/>
            <person name="Siozios S."/>
            <person name="Halliday N."/>
            <person name="Camara M."/>
            <person name="Hurst G.D.D."/>
        </authorList>
    </citation>
    <scope>NUCLEOTIDE SEQUENCE [LARGE SCALE GENOMIC DNA]</scope>
    <source>
        <strain evidence="1 2">SyEd1</strain>
    </source>
</reference>
<gene>
    <name evidence="1" type="ORF">K6K13_11725</name>
</gene>
<dbReference type="Proteomes" id="UP000825886">
    <property type="component" value="Chromosome"/>
</dbReference>